<proteinExistence type="predicted"/>
<reference evidence="1 2" key="1">
    <citation type="journal article" date="2012" name="Proc. Natl. Acad. Sci. U.S.A.">
        <title>Comparative genomics of Ceriporiopsis subvermispora and Phanerochaete chrysosporium provide insight into selective ligninolysis.</title>
        <authorList>
            <person name="Fernandez-Fueyo E."/>
            <person name="Ruiz-Duenas F.J."/>
            <person name="Ferreira P."/>
            <person name="Floudas D."/>
            <person name="Hibbett D.S."/>
            <person name="Canessa P."/>
            <person name="Larrondo L.F."/>
            <person name="James T.Y."/>
            <person name="Seelenfreund D."/>
            <person name="Lobos S."/>
            <person name="Polanco R."/>
            <person name="Tello M."/>
            <person name="Honda Y."/>
            <person name="Watanabe T."/>
            <person name="Watanabe T."/>
            <person name="Ryu J.S."/>
            <person name="Kubicek C.P."/>
            <person name="Schmoll M."/>
            <person name="Gaskell J."/>
            <person name="Hammel K.E."/>
            <person name="St John F.J."/>
            <person name="Vanden Wymelenberg A."/>
            <person name="Sabat G."/>
            <person name="Splinter BonDurant S."/>
            <person name="Syed K."/>
            <person name="Yadav J.S."/>
            <person name="Doddapaneni H."/>
            <person name="Subramanian V."/>
            <person name="Lavin J.L."/>
            <person name="Oguiza J.A."/>
            <person name="Perez G."/>
            <person name="Pisabarro A.G."/>
            <person name="Ramirez L."/>
            <person name="Santoyo F."/>
            <person name="Master E."/>
            <person name="Coutinho P.M."/>
            <person name="Henrissat B."/>
            <person name="Lombard V."/>
            <person name="Magnuson J.K."/>
            <person name="Kuees U."/>
            <person name="Hori C."/>
            <person name="Igarashi K."/>
            <person name="Samejima M."/>
            <person name="Held B.W."/>
            <person name="Barry K.W."/>
            <person name="LaButti K.M."/>
            <person name="Lapidus A."/>
            <person name="Lindquist E.A."/>
            <person name="Lucas S.M."/>
            <person name="Riley R."/>
            <person name="Salamov A.A."/>
            <person name="Hoffmeister D."/>
            <person name="Schwenk D."/>
            <person name="Hadar Y."/>
            <person name="Yarden O."/>
            <person name="de Vries R.P."/>
            <person name="Wiebenga A."/>
            <person name="Stenlid J."/>
            <person name="Eastwood D."/>
            <person name="Grigoriev I.V."/>
            <person name="Berka R.M."/>
            <person name="Blanchette R.A."/>
            <person name="Kersten P."/>
            <person name="Martinez A.T."/>
            <person name="Vicuna R."/>
            <person name="Cullen D."/>
        </authorList>
    </citation>
    <scope>NUCLEOTIDE SEQUENCE [LARGE SCALE GENOMIC DNA]</scope>
    <source>
        <strain evidence="1 2">B</strain>
    </source>
</reference>
<sequence>MASDSLRDQIEKWRATIPYTLLHIVPFQLRINLPINGEALDLPYSPPPFQPNLAGYDPKFDHLRQLKERQKAVYAQLQLVDEGIRALGCRFQLFTMYSRWVPPNVWVWGVSFAEELRTRGYK</sequence>
<dbReference type="AlphaFoldDB" id="M2Q6E0"/>
<dbReference type="Proteomes" id="UP000016930">
    <property type="component" value="Unassembled WGS sequence"/>
</dbReference>
<accession>M2Q6E0</accession>
<dbReference type="HOGENOM" id="CLU_2026444_0_0_1"/>
<protein>
    <submittedName>
        <fullName evidence="1">Uncharacterized protein</fullName>
    </submittedName>
</protein>
<name>M2Q6E0_CERS8</name>
<evidence type="ECO:0000313" key="2">
    <source>
        <dbReference type="Proteomes" id="UP000016930"/>
    </source>
</evidence>
<gene>
    <name evidence="1" type="ORF">CERSUDRAFT_99476</name>
</gene>
<evidence type="ECO:0000313" key="1">
    <source>
        <dbReference type="EMBL" id="EMD32388.1"/>
    </source>
</evidence>
<dbReference type="EMBL" id="KB445811">
    <property type="protein sequence ID" value="EMD32388.1"/>
    <property type="molecule type" value="Genomic_DNA"/>
</dbReference>
<organism evidence="1 2">
    <name type="scientific">Ceriporiopsis subvermispora (strain B)</name>
    <name type="common">White-rot fungus</name>
    <name type="synonym">Gelatoporia subvermispora</name>
    <dbReference type="NCBI Taxonomy" id="914234"/>
    <lineage>
        <taxon>Eukaryota</taxon>
        <taxon>Fungi</taxon>
        <taxon>Dikarya</taxon>
        <taxon>Basidiomycota</taxon>
        <taxon>Agaricomycotina</taxon>
        <taxon>Agaricomycetes</taxon>
        <taxon>Polyporales</taxon>
        <taxon>Gelatoporiaceae</taxon>
        <taxon>Gelatoporia</taxon>
    </lineage>
</organism>
<keyword evidence="2" id="KW-1185">Reference proteome</keyword>